<dbReference type="InterPro" id="IPR035965">
    <property type="entry name" value="PAS-like_dom_sf"/>
</dbReference>
<dbReference type="InterPro" id="IPR043128">
    <property type="entry name" value="Rev_trsase/Diguanyl_cyclase"/>
</dbReference>
<dbReference type="PROSITE" id="PS50883">
    <property type="entry name" value="EAL"/>
    <property type="match status" value="1"/>
</dbReference>
<dbReference type="InterPro" id="IPR052155">
    <property type="entry name" value="Biofilm_reg_signaling"/>
</dbReference>
<dbReference type="CDD" id="cd01949">
    <property type="entry name" value="GGDEF"/>
    <property type="match status" value="1"/>
</dbReference>
<dbReference type="Pfam" id="PF13426">
    <property type="entry name" value="PAS_9"/>
    <property type="match status" value="1"/>
</dbReference>
<dbReference type="CDD" id="cd01948">
    <property type="entry name" value="EAL"/>
    <property type="match status" value="1"/>
</dbReference>
<dbReference type="Gene3D" id="3.30.450.20">
    <property type="entry name" value="PAS domain"/>
    <property type="match status" value="2"/>
</dbReference>
<dbReference type="InterPro" id="IPR001633">
    <property type="entry name" value="EAL_dom"/>
</dbReference>
<dbReference type="InterPro" id="IPR013783">
    <property type="entry name" value="Ig-like_fold"/>
</dbReference>
<evidence type="ECO:0000313" key="7">
    <source>
        <dbReference type="Proteomes" id="UP000680116"/>
    </source>
</evidence>
<keyword evidence="7" id="KW-1185">Reference proteome</keyword>
<name>A0ABM8UD68_9GAMM</name>
<dbReference type="SMART" id="SM00052">
    <property type="entry name" value="EAL"/>
    <property type="match status" value="1"/>
</dbReference>
<dbReference type="SUPFAM" id="SSF141868">
    <property type="entry name" value="EAL domain-like"/>
    <property type="match status" value="1"/>
</dbReference>
<dbReference type="NCBIfam" id="TIGR00229">
    <property type="entry name" value="sensory_box"/>
    <property type="match status" value="2"/>
</dbReference>
<evidence type="ECO:0000259" key="2">
    <source>
        <dbReference type="PROSITE" id="PS50112"/>
    </source>
</evidence>
<feature type="signal peptide" evidence="1">
    <location>
        <begin position="1"/>
        <end position="33"/>
    </location>
</feature>
<dbReference type="EMBL" id="OU015430">
    <property type="protein sequence ID" value="CAG4969771.1"/>
    <property type="molecule type" value="Genomic_DNA"/>
</dbReference>
<dbReference type="Pfam" id="PF07495">
    <property type="entry name" value="Y_Y_Y"/>
    <property type="match status" value="1"/>
</dbReference>
<gene>
    <name evidence="6" type="ORF">LYB30171_00582</name>
</gene>
<accession>A0ABM8UD68</accession>
<dbReference type="SUPFAM" id="SSF55785">
    <property type="entry name" value="PYP-like sensor domain (PAS domain)"/>
    <property type="match status" value="2"/>
</dbReference>
<dbReference type="SMART" id="SM00091">
    <property type="entry name" value="PAS"/>
    <property type="match status" value="1"/>
</dbReference>
<feature type="domain" description="PAS" evidence="2">
    <location>
        <begin position="959"/>
        <end position="1010"/>
    </location>
</feature>
<organism evidence="6 7">
    <name type="scientific">Novilysobacter luteus</name>
    <dbReference type="NCBI Taxonomy" id="2822368"/>
    <lineage>
        <taxon>Bacteria</taxon>
        <taxon>Pseudomonadati</taxon>
        <taxon>Pseudomonadota</taxon>
        <taxon>Gammaproteobacteria</taxon>
        <taxon>Lysobacterales</taxon>
        <taxon>Lysobacteraceae</taxon>
        <taxon>Novilysobacter</taxon>
    </lineage>
</organism>
<dbReference type="InterPro" id="IPR000700">
    <property type="entry name" value="PAS-assoc_C"/>
</dbReference>
<dbReference type="Pfam" id="PF07494">
    <property type="entry name" value="Reg_prop"/>
    <property type="match status" value="5"/>
</dbReference>
<dbReference type="Proteomes" id="UP000680116">
    <property type="component" value="Chromosome"/>
</dbReference>
<feature type="domain" description="GGDEF" evidence="5">
    <location>
        <begin position="1116"/>
        <end position="1250"/>
    </location>
</feature>
<dbReference type="SMART" id="SM00086">
    <property type="entry name" value="PAC"/>
    <property type="match status" value="2"/>
</dbReference>
<dbReference type="CDD" id="cd00130">
    <property type="entry name" value="PAS"/>
    <property type="match status" value="1"/>
</dbReference>
<dbReference type="Gene3D" id="3.30.70.270">
    <property type="match status" value="1"/>
</dbReference>
<dbReference type="Pfam" id="PF00563">
    <property type="entry name" value="EAL"/>
    <property type="match status" value="1"/>
</dbReference>
<evidence type="ECO:0000259" key="5">
    <source>
        <dbReference type="PROSITE" id="PS50887"/>
    </source>
</evidence>
<sequence length="1520" mass="167762">MLPSLLPTARTRRRAIALLACLLGVAALAPAQAATRDYYFTPIGSEQGLAQNSVTAMVQDAQGFVWVGTQGGLHRYDGSRYVAYRHDPGDAASLPESFVTALAIDPDANALWVGLYSRYLARIDLGSGRIQRFALDAPTGDSPARQVSAVLPRDGVVWVGTLGGLERFDPATGERRQVLALTPDRLRLAPYQQLLADHAGSLWYATAAGLFKLGKDHVARRVGGPLAARSLLLDRDGTLWVGREDGLFRVVGDTLANAWRPASGHEDDGRVRAIAQAPDGRLWLSTYGAGLVRFDPVTAESRRIRGSVVPASLPEDTVGSLMVDRGGMLWLGGLSRGVAVTDPAGARFSYLVDMETARGREAPGSDSVRAVHQDAHDTLWIGTDEGRLLRYHMGERRFEDWTARVPPTATARRIMGIADAGHGRLWLATTSGLLRLDPATGTFEAIALGRFSDANLRAVLVDRDGNLWLGTYGNGALLYQRDRQRVVHYGHGAGDPRRLAHHSVHALLQDRKGRIWFGTGGGLDVLDPSSGRLQHFRHGAGGSGALPSDMVRALHLDADGSVWVGTHAGLAQAVEPAPGAIGFQLPLAEATDRRLPPAVYSITSDGEGRDRRVWLGTDIGIIRLDAGLGRAHTYGLADGLQDREFNGGAIAVLDDGRIAMGGVRGLNLFDPRRMQASGYTPPLRLLAARVGADAPNDETVMWQASELDVPDGADILRLRIGALDFAPAADTRYRYRMEGFDKGWIDNGTQSDITYTRLPPGNYTFRAQATDRDGLWGENELRVPVHVAPPLWRHPLAVAAAVVALLSLLASLGWRWQRRRRLEQGWFRQIREREERLRLALWASGEQFWDYDLDSRQMHRMRVVESTGNRPEMAMHNQVVGNQAIHEDDFPQVREAMLRHLRGEVALFTSEHRTRDAEGEPWRWVRARGRVVERNADGRGLRVAGTARDITESRSAERERRISSEVLRSMAEAVAVFDRDFTFISINPAFTRMTGYSDVEVMRRSTALLDSSRHDPRFYRHMRDELQREGRWSGEMWQQRKDGGEFLCWLQASSVADADGEPNHFVAVLSDITDQKRAEQELRYLANYDTLTNLPNRALLGERLSRAMVRARASGRMIAVLFLDLDRFKDINDSFGHAAGDRILREAAMRLQQIVGAGHTVARLGGDEFTVLLEDLETPDQAEQVARELIDAFQAPLDVREGQDVVISPSIGISLFPDHALTPADLLKHADTAMYQAKAIGRRAFMRYADSMDIEVRRRATISSALRKVLDRDELSLAFQPRLSFARDRITAVEALLRWNSAEHGAIPPAQFIPIAEETGLILEIGEWALRHACATLRRWRDEGLTELSVSVNVSALQLLRGNLPDVVARALAETGVPAERLELELTESVIMANAGETAATLQALRDLGVRLAIDDFGTGYSSLSYLKRLPINTLKIDKEFVDDLCHDPDDAAITSTIITMGHSLGLNVVAEGVEDADQVAFLRRHGCDEIQGYWLARPLPAARCLEYLLQREPASAPEA</sequence>
<dbReference type="Gene3D" id="3.20.20.450">
    <property type="entry name" value="EAL domain"/>
    <property type="match status" value="1"/>
</dbReference>
<dbReference type="SUPFAM" id="SSF63829">
    <property type="entry name" value="Calcium-dependent phosphotriesterase"/>
    <property type="match status" value="2"/>
</dbReference>
<dbReference type="NCBIfam" id="TIGR00254">
    <property type="entry name" value="GGDEF"/>
    <property type="match status" value="1"/>
</dbReference>
<dbReference type="InterPro" id="IPR035919">
    <property type="entry name" value="EAL_sf"/>
</dbReference>
<dbReference type="Gene3D" id="2.60.40.10">
    <property type="entry name" value="Immunoglobulins"/>
    <property type="match status" value="1"/>
</dbReference>
<dbReference type="InterPro" id="IPR000160">
    <property type="entry name" value="GGDEF_dom"/>
</dbReference>
<dbReference type="InterPro" id="IPR029787">
    <property type="entry name" value="Nucleotide_cyclase"/>
</dbReference>
<keyword evidence="1" id="KW-0732">Signal</keyword>
<dbReference type="Pfam" id="PF00990">
    <property type="entry name" value="GGDEF"/>
    <property type="match status" value="1"/>
</dbReference>
<dbReference type="PANTHER" id="PTHR44757:SF2">
    <property type="entry name" value="BIOFILM ARCHITECTURE MAINTENANCE PROTEIN MBAA"/>
    <property type="match status" value="1"/>
</dbReference>
<dbReference type="InterPro" id="IPR011123">
    <property type="entry name" value="Y_Y_Y"/>
</dbReference>
<feature type="domain" description="PAC" evidence="3">
    <location>
        <begin position="1032"/>
        <end position="1084"/>
    </location>
</feature>
<dbReference type="PROSITE" id="PS50113">
    <property type="entry name" value="PAC"/>
    <property type="match status" value="1"/>
</dbReference>
<dbReference type="InterPro" id="IPR011110">
    <property type="entry name" value="Reg_prop"/>
</dbReference>
<proteinExistence type="predicted"/>
<dbReference type="Pfam" id="PF08447">
    <property type="entry name" value="PAS_3"/>
    <property type="match status" value="1"/>
</dbReference>
<evidence type="ECO:0000259" key="4">
    <source>
        <dbReference type="PROSITE" id="PS50883"/>
    </source>
</evidence>
<evidence type="ECO:0000256" key="1">
    <source>
        <dbReference type="SAM" id="SignalP"/>
    </source>
</evidence>
<reference evidence="6 7" key="1">
    <citation type="submission" date="2021-04" db="EMBL/GenBank/DDBJ databases">
        <authorList>
            <person name="Rodrigo-Torres L."/>
            <person name="Arahal R. D."/>
            <person name="Lucena T."/>
        </authorList>
    </citation>
    <scope>NUCLEOTIDE SEQUENCE [LARGE SCALE GENOMIC DNA]</scope>
    <source>
        <strain evidence="6 7">CECT 30171</strain>
    </source>
</reference>
<dbReference type="RefSeq" id="WP_215219571.1">
    <property type="nucleotide sequence ID" value="NZ_OU015430.1"/>
</dbReference>
<dbReference type="SUPFAM" id="SSF55073">
    <property type="entry name" value="Nucleotide cyclase"/>
    <property type="match status" value="1"/>
</dbReference>
<feature type="domain" description="EAL" evidence="4">
    <location>
        <begin position="1259"/>
        <end position="1513"/>
    </location>
</feature>
<dbReference type="InterPro" id="IPR001610">
    <property type="entry name" value="PAC"/>
</dbReference>
<dbReference type="PROSITE" id="PS50887">
    <property type="entry name" value="GGDEF"/>
    <property type="match status" value="1"/>
</dbReference>
<protein>
    <recommendedName>
        <fullName evidence="8">EAL domain-containing protein</fullName>
    </recommendedName>
</protein>
<dbReference type="PROSITE" id="PS50112">
    <property type="entry name" value="PAS"/>
    <property type="match status" value="1"/>
</dbReference>
<evidence type="ECO:0000313" key="6">
    <source>
        <dbReference type="EMBL" id="CAG4969771.1"/>
    </source>
</evidence>
<dbReference type="InterPro" id="IPR013655">
    <property type="entry name" value="PAS_fold_3"/>
</dbReference>
<dbReference type="InterPro" id="IPR015943">
    <property type="entry name" value="WD40/YVTN_repeat-like_dom_sf"/>
</dbReference>
<feature type="chain" id="PRO_5046694129" description="EAL domain-containing protein" evidence="1">
    <location>
        <begin position="34"/>
        <end position="1520"/>
    </location>
</feature>
<dbReference type="PANTHER" id="PTHR44757">
    <property type="entry name" value="DIGUANYLATE CYCLASE DGCP"/>
    <property type="match status" value="1"/>
</dbReference>
<dbReference type="Gene3D" id="2.130.10.10">
    <property type="entry name" value="YVTN repeat-like/Quinoprotein amine dehydrogenase"/>
    <property type="match status" value="4"/>
</dbReference>
<dbReference type="SMART" id="SM00267">
    <property type="entry name" value="GGDEF"/>
    <property type="match status" value="1"/>
</dbReference>
<evidence type="ECO:0000259" key="3">
    <source>
        <dbReference type="PROSITE" id="PS50113"/>
    </source>
</evidence>
<evidence type="ECO:0008006" key="8">
    <source>
        <dbReference type="Google" id="ProtNLM"/>
    </source>
</evidence>
<dbReference type="InterPro" id="IPR000014">
    <property type="entry name" value="PAS"/>
</dbReference>